<evidence type="ECO:0000313" key="2">
    <source>
        <dbReference type="Proteomes" id="UP000218615"/>
    </source>
</evidence>
<reference evidence="2" key="1">
    <citation type="submission" date="2017-06" db="EMBL/GenBank/DDBJ databases">
        <authorList>
            <person name="Cremers G."/>
        </authorList>
    </citation>
    <scope>NUCLEOTIDE SEQUENCE [LARGE SCALE GENOMIC DNA]</scope>
</reference>
<keyword evidence="2" id="KW-1185">Reference proteome</keyword>
<organism evidence="1 2">
    <name type="scientific">Candidatus Methanoperedens nitratireducens</name>
    <dbReference type="NCBI Taxonomy" id="1392998"/>
    <lineage>
        <taxon>Archaea</taxon>
        <taxon>Methanobacteriati</taxon>
        <taxon>Methanobacteriota</taxon>
        <taxon>Stenosarchaea group</taxon>
        <taxon>Methanomicrobia</taxon>
        <taxon>Methanosarcinales</taxon>
        <taxon>ANME-2 cluster</taxon>
        <taxon>Candidatus Methanoperedentaceae</taxon>
        <taxon>Candidatus Methanoperedens</taxon>
    </lineage>
</organism>
<accession>A0A284VUE6</accession>
<dbReference type="Proteomes" id="UP000218615">
    <property type="component" value="Unassembled WGS sequence"/>
</dbReference>
<protein>
    <submittedName>
        <fullName evidence="1">Uncharacterized protein</fullName>
    </submittedName>
</protein>
<evidence type="ECO:0000313" key="1">
    <source>
        <dbReference type="EMBL" id="SNQ62839.1"/>
    </source>
</evidence>
<dbReference type="AlphaFoldDB" id="A0A284VUE6"/>
<name>A0A284VUE6_9EURY</name>
<gene>
    <name evidence="1" type="ORF">MNV_920006</name>
</gene>
<dbReference type="EMBL" id="FZMP01000243">
    <property type="protein sequence ID" value="SNQ62839.1"/>
    <property type="molecule type" value="Genomic_DNA"/>
</dbReference>
<proteinExistence type="predicted"/>
<sequence length="73" mass="8434">MCQSLPLSVIIYIRQYNLSIKIDMTEEMYSQSRINCPCRIKVESKKPKNDVGFDEIVKFLNAQKAVMDYAGLN</sequence>